<keyword evidence="7" id="KW-0723">Serine/threonine-protein kinase</keyword>
<evidence type="ECO:0000256" key="4">
    <source>
        <dbReference type="ARBA" id="ARBA00022840"/>
    </source>
</evidence>
<evidence type="ECO:0000256" key="5">
    <source>
        <dbReference type="SAM" id="MobiDB-lite"/>
    </source>
</evidence>
<gene>
    <name evidence="7" type="ORF">J5V16_21785</name>
</gene>
<dbReference type="SUPFAM" id="SSF56112">
    <property type="entry name" value="Protein kinase-like (PK-like)"/>
    <property type="match status" value="1"/>
</dbReference>
<evidence type="ECO:0000313" key="8">
    <source>
        <dbReference type="Proteomes" id="UP000681341"/>
    </source>
</evidence>
<dbReference type="Pfam" id="PF00069">
    <property type="entry name" value="Pkinase"/>
    <property type="match status" value="1"/>
</dbReference>
<dbReference type="PANTHER" id="PTHR43289:SF34">
    <property type="entry name" value="SERINE_THREONINE-PROTEIN KINASE YBDM-RELATED"/>
    <property type="match status" value="1"/>
</dbReference>
<dbReference type="Proteomes" id="UP000681341">
    <property type="component" value="Unassembled WGS sequence"/>
</dbReference>
<accession>A0ABS3UCP4</accession>
<keyword evidence="1" id="KW-0808">Transferase</keyword>
<dbReference type="InterPro" id="IPR011009">
    <property type="entry name" value="Kinase-like_dom_sf"/>
</dbReference>
<evidence type="ECO:0000259" key="6">
    <source>
        <dbReference type="PROSITE" id="PS50011"/>
    </source>
</evidence>
<feature type="region of interest" description="Disordered" evidence="5">
    <location>
        <begin position="269"/>
        <end position="291"/>
    </location>
</feature>
<dbReference type="CDD" id="cd14014">
    <property type="entry name" value="STKc_PknB_like"/>
    <property type="match status" value="1"/>
</dbReference>
<keyword evidence="2" id="KW-0547">Nucleotide-binding</keyword>
<evidence type="ECO:0000313" key="7">
    <source>
        <dbReference type="EMBL" id="MBO3735467.1"/>
    </source>
</evidence>
<dbReference type="InterPro" id="IPR000719">
    <property type="entry name" value="Prot_kinase_dom"/>
</dbReference>
<reference evidence="7 8" key="1">
    <citation type="submission" date="2021-03" db="EMBL/GenBank/DDBJ databases">
        <title>Glycomyces sp. nov., a novel actinomycete isolated from soil.</title>
        <authorList>
            <person name="Yang X."/>
            <person name="Xu X."/>
        </authorList>
    </citation>
    <scope>NUCLEOTIDE SEQUENCE [LARGE SCALE GENOMIC DNA]</scope>
    <source>
        <strain evidence="7 8">NEAU-S30</strain>
    </source>
</reference>
<keyword evidence="4" id="KW-0067">ATP-binding</keyword>
<comment type="caution">
    <text evidence="7">The sequence shown here is derived from an EMBL/GenBank/DDBJ whole genome shotgun (WGS) entry which is preliminary data.</text>
</comment>
<dbReference type="PROSITE" id="PS50011">
    <property type="entry name" value="PROTEIN_KINASE_DOM"/>
    <property type="match status" value="1"/>
</dbReference>
<evidence type="ECO:0000256" key="1">
    <source>
        <dbReference type="ARBA" id="ARBA00022679"/>
    </source>
</evidence>
<keyword evidence="8" id="KW-1185">Reference proteome</keyword>
<dbReference type="InterPro" id="IPR008271">
    <property type="entry name" value="Ser/Thr_kinase_AS"/>
</dbReference>
<dbReference type="Gene3D" id="3.30.200.20">
    <property type="entry name" value="Phosphorylase Kinase, domain 1"/>
    <property type="match status" value="1"/>
</dbReference>
<dbReference type="PROSITE" id="PS00108">
    <property type="entry name" value="PROTEIN_KINASE_ST"/>
    <property type="match status" value="1"/>
</dbReference>
<name>A0ABS3UCP4_9ACTN</name>
<evidence type="ECO:0000256" key="3">
    <source>
        <dbReference type="ARBA" id="ARBA00022777"/>
    </source>
</evidence>
<feature type="domain" description="Protein kinase" evidence="6">
    <location>
        <begin position="15"/>
        <end position="287"/>
    </location>
</feature>
<dbReference type="GO" id="GO:0004674">
    <property type="term" value="F:protein serine/threonine kinase activity"/>
    <property type="evidence" value="ECO:0007669"/>
    <property type="project" value="UniProtKB-KW"/>
</dbReference>
<dbReference type="Gene3D" id="1.10.510.10">
    <property type="entry name" value="Transferase(Phosphotransferase) domain 1"/>
    <property type="match status" value="1"/>
</dbReference>
<dbReference type="RefSeq" id="WP_208499091.1">
    <property type="nucleotide sequence ID" value="NZ_JAGFNP010000015.1"/>
</dbReference>
<protein>
    <submittedName>
        <fullName evidence="7">Serine/threonine protein kinase</fullName>
    </submittedName>
</protein>
<keyword evidence="3 7" id="KW-0418">Kinase</keyword>
<evidence type="ECO:0000256" key="2">
    <source>
        <dbReference type="ARBA" id="ARBA00022741"/>
    </source>
</evidence>
<dbReference type="PANTHER" id="PTHR43289">
    <property type="entry name" value="MITOGEN-ACTIVATED PROTEIN KINASE KINASE KINASE 20-RELATED"/>
    <property type="match status" value="1"/>
</dbReference>
<proteinExistence type="predicted"/>
<sequence>MTSNPADLPERLGEYRLCEPLGEGGQGAVYLAQSDTGQRVAIKTLGRLLGDPDARRRFAREAETLRMVAGLHLAQYVDADATPEADPPWIATEYVAGPTLDELIEDGGPLAPEQAAYLGAQLAEGLSYIHRFDVVHRDFKPANIMIDEEGPKIIDFGLSVLEERMGEITAITNTVGTRNWMAPEQARTSQVTAAADLYSLGLVVAFAATGSRPVRGNADQSELPPRLRSVLSDLLDSVPERRPDAWESKKRFLAIAGDRLESVAVPAEPDTRRAVEASPAPAPAPALKRVRPSAARAADAAAAIRADYAKSGAL</sequence>
<dbReference type="EMBL" id="JAGFNP010000015">
    <property type="protein sequence ID" value="MBO3735467.1"/>
    <property type="molecule type" value="Genomic_DNA"/>
</dbReference>
<organism evidence="7 8">
    <name type="scientific">Glycomyces niveus</name>
    <dbReference type="NCBI Taxonomy" id="2820287"/>
    <lineage>
        <taxon>Bacteria</taxon>
        <taxon>Bacillati</taxon>
        <taxon>Actinomycetota</taxon>
        <taxon>Actinomycetes</taxon>
        <taxon>Glycomycetales</taxon>
        <taxon>Glycomycetaceae</taxon>
        <taxon>Glycomyces</taxon>
    </lineage>
</organism>